<protein>
    <submittedName>
        <fullName evidence="1">DUF1294 domain-containing protein</fullName>
    </submittedName>
</protein>
<organism evidence="1 2">
    <name type="scientific">Anoxybacterium hadale</name>
    <dbReference type="NCBI Taxonomy" id="3408580"/>
    <lineage>
        <taxon>Bacteria</taxon>
        <taxon>Bacillati</taxon>
        <taxon>Bacillota</taxon>
        <taxon>Clostridia</taxon>
        <taxon>Peptostreptococcales</taxon>
        <taxon>Anaerovoracaceae</taxon>
        <taxon>Anoxybacterium</taxon>
    </lineage>
</organism>
<dbReference type="EMBL" id="CP042469">
    <property type="protein sequence ID" value="QOX63488.1"/>
    <property type="molecule type" value="Genomic_DNA"/>
</dbReference>
<sequence length="89" mass="10491">MKEWIYIIIGWNFGTFLLMGADKFLAVKNMRRISEQTLLTVAFVMGGFGSLLGSILFRHKTRKWKFRLLLPVALLFNLSVLFLIWYYLL</sequence>
<gene>
    <name evidence="1" type="ORF">FRZ06_09060</name>
</gene>
<evidence type="ECO:0000313" key="2">
    <source>
        <dbReference type="Proteomes" id="UP000594014"/>
    </source>
</evidence>
<evidence type="ECO:0000313" key="1">
    <source>
        <dbReference type="EMBL" id="QOX63488.1"/>
    </source>
</evidence>
<dbReference type="Proteomes" id="UP000594014">
    <property type="component" value="Chromosome"/>
</dbReference>
<accession>A0ACD1AAB8</accession>
<proteinExistence type="predicted"/>
<keyword evidence="2" id="KW-1185">Reference proteome</keyword>
<reference evidence="1" key="1">
    <citation type="submission" date="2019-08" db="EMBL/GenBank/DDBJ databases">
        <title>Genome sequence of Clostridiales bacterium MT110.</title>
        <authorList>
            <person name="Cao J."/>
        </authorList>
    </citation>
    <scope>NUCLEOTIDE SEQUENCE</scope>
    <source>
        <strain evidence="1">MT110</strain>
    </source>
</reference>
<name>A0ACD1AAB8_9FIRM</name>